<protein>
    <submittedName>
        <fullName evidence="6">LacI family transcriptional regulator</fullName>
    </submittedName>
</protein>
<gene>
    <name evidence="6" type="ORF">BCL93_103281</name>
</gene>
<evidence type="ECO:0000256" key="2">
    <source>
        <dbReference type="ARBA" id="ARBA00023015"/>
    </source>
</evidence>
<evidence type="ECO:0000313" key="6">
    <source>
        <dbReference type="EMBL" id="RAR63048.1"/>
    </source>
</evidence>
<dbReference type="OrthoDB" id="7055227at2"/>
<evidence type="ECO:0000256" key="1">
    <source>
        <dbReference type="ARBA" id="ARBA00022491"/>
    </source>
</evidence>
<dbReference type="InterPro" id="IPR010982">
    <property type="entry name" value="Lambda_DNA-bd_dom_sf"/>
</dbReference>
<dbReference type="RefSeq" id="WP_112054221.1">
    <property type="nucleotide sequence ID" value="NZ_QLSX01000003.1"/>
</dbReference>
<sequence length="329" mass="36227">MTLAEIARLSGVSRTTASYVINGKAKERRISQETVDRVMAVVEQHHYRIDAQAAALRRGASRTIGLIIPDLENASYALLAKRLEQGARRRGYQLLIAGSEDNPESERELARALRAQRCEVLIVASCLAMDDPFYAELMDGGLPVIAVDRALDPQRFVSVVSNNQSAAKALTRSVLTPELERVAWFDAVPQLSISTERLAGFHEALEGHHCQAMTRSAVRYDRQEGARLMRELLKEGMPDALVTASYTLLDGVLDELLESGGLPPSLRLATFGDDRLLDFLPLPVNSLPQQHDRIAELTLDRAIAAAHGDYHPGQVVVERALRRRLPPGG</sequence>
<dbReference type="Gene3D" id="3.40.50.2300">
    <property type="match status" value="2"/>
</dbReference>
<dbReference type="GO" id="GO:0000976">
    <property type="term" value="F:transcription cis-regulatory region binding"/>
    <property type="evidence" value="ECO:0007669"/>
    <property type="project" value="TreeGrafter"/>
</dbReference>
<feature type="domain" description="HTH lacI-type" evidence="5">
    <location>
        <begin position="1"/>
        <end position="58"/>
    </location>
</feature>
<dbReference type="SMART" id="SM00354">
    <property type="entry name" value="HTH_LACI"/>
    <property type="match status" value="1"/>
</dbReference>
<dbReference type="InterPro" id="IPR028082">
    <property type="entry name" value="Peripla_BP_I"/>
</dbReference>
<name>A0A328Y1V1_9GAMM</name>
<keyword evidence="1" id="KW-0678">Repressor</keyword>
<dbReference type="InterPro" id="IPR000843">
    <property type="entry name" value="HTH_LacI"/>
</dbReference>
<dbReference type="PANTHER" id="PTHR30146">
    <property type="entry name" value="LACI-RELATED TRANSCRIPTIONAL REPRESSOR"/>
    <property type="match status" value="1"/>
</dbReference>
<dbReference type="EMBL" id="QLSX01000003">
    <property type="protein sequence ID" value="RAR63048.1"/>
    <property type="molecule type" value="Genomic_DNA"/>
</dbReference>
<organism evidence="6 7">
    <name type="scientific">Onishia taeanensis</name>
    <dbReference type="NCBI Taxonomy" id="284577"/>
    <lineage>
        <taxon>Bacteria</taxon>
        <taxon>Pseudomonadati</taxon>
        <taxon>Pseudomonadota</taxon>
        <taxon>Gammaproteobacteria</taxon>
        <taxon>Oceanospirillales</taxon>
        <taxon>Halomonadaceae</taxon>
        <taxon>Onishia</taxon>
    </lineage>
</organism>
<dbReference type="FunFam" id="1.10.260.40:FF:000008">
    <property type="entry name" value="Fructose repressor (Catabolite repressor/activator)"/>
    <property type="match status" value="1"/>
</dbReference>
<proteinExistence type="predicted"/>
<reference evidence="6 7" key="1">
    <citation type="submission" date="2018-06" db="EMBL/GenBank/DDBJ databases">
        <title>Comparative analysis of microorganisms from saline springs in Andes Mountain Range, Colombia.</title>
        <authorList>
            <person name="Rubin E."/>
        </authorList>
    </citation>
    <scope>NUCLEOTIDE SEQUENCE [LARGE SCALE GENOMIC DNA]</scope>
    <source>
        <strain evidence="6 7">USBA-857</strain>
    </source>
</reference>
<keyword evidence="4" id="KW-0804">Transcription</keyword>
<dbReference type="InterPro" id="IPR001761">
    <property type="entry name" value="Peripla_BP/Lac1_sug-bd_dom"/>
</dbReference>
<dbReference type="SUPFAM" id="SSF53822">
    <property type="entry name" value="Periplasmic binding protein-like I"/>
    <property type="match status" value="1"/>
</dbReference>
<dbReference type="Pfam" id="PF00356">
    <property type="entry name" value="LacI"/>
    <property type="match status" value="1"/>
</dbReference>
<evidence type="ECO:0000256" key="3">
    <source>
        <dbReference type="ARBA" id="ARBA00023125"/>
    </source>
</evidence>
<dbReference type="CDD" id="cd06274">
    <property type="entry name" value="PBP1_FruR"/>
    <property type="match status" value="1"/>
</dbReference>
<evidence type="ECO:0000259" key="5">
    <source>
        <dbReference type="PROSITE" id="PS50932"/>
    </source>
</evidence>
<dbReference type="PROSITE" id="PS00356">
    <property type="entry name" value="HTH_LACI_1"/>
    <property type="match status" value="1"/>
</dbReference>
<dbReference type="Pfam" id="PF00532">
    <property type="entry name" value="Peripla_BP_1"/>
    <property type="match status" value="1"/>
</dbReference>
<dbReference type="PROSITE" id="PS50932">
    <property type="entry name" value="HTH_LACI_2"/>
    <property type="match status" value="1"/>
</dbReference>
<keyword evidence="3" id="KW-0238">DNA-binding</keyword>
<dbReference type="GO" id="GO:0003700">
    <property type="term" value="F:DNA-binding transcription factor activity"/>
    <property type="evidence" value="ECO:0007669"/>
    <property type="project" value="TreeGrafter"/>
</dbReference>
<dbReference type="AlphaFoldDB" id="A0A328Y1V1"/>
<evidence type="ECO:0000256" key="4">
    <source>
        <dbReference type="ARBA" id="ARBA00023163"/>
    </source>
</evidence>
<accession>A0A328Y1V1</accession>
<keyword evidence="2" id="KW-0805">Transcription regulation</keyword>
<dbReference type="NCBIfam" id="NF008452">
    <property type="entry name" value="PRK11303.1"/>
    <property type="match status" value="1"/>
</dbReference>
<dbReference type="Proteomes" id="UP000249700">
    <property type="component" value="Unassembled WGS sequence"/>
</dbReference>
<dbReference type="SUPFAM" id="SSF47413">
    <property type="entry name" value="lambda repressor-like DNA-binding domains"/>
    <property type="match status" value="1"/>
</dbReference>
<dbReference type="CDD" id="cd01392">
    <property type="entry name" value="HTH_LacI"/>
    <property type="match status" value="1"/>
</dbReference>
<dbReference type="PANTHER" id="PTHR30146:SF45">
    <property type="entry name" value="CATABOLITE REPRESSOR_ACTIVATOR"/>
    <property type="match status" value="1"/>
</dbReference>
<comment type="caution">
    <text evidence="6">The sequence shown here is derived from an EMBL/GenBank/DDBJ whole genome shotgun (WGS) entry which is preliminary data.</text>
</comment>
<evidence type="ECO:0000313" key="7">
    <source>
        <dbReference type="Proteomes" id="UP000249700"/>
    </source>
</evidence>
<dbReference type="Gene3D" id="1.10.260.40">
    <property type="entry name" value="lambda repressor-like DNA-binding domains"/>
    <property type="match status" value="1"/>
</dbReference>